<proteinExistence type="predicted"/>
<organism evidence="2 3">
    <name type="scientific">Lentithecium fluviatile CBS 122367</name>
    <dbReference type="NCBI Taxonomy" id="1168545"/>
    <lineage>
        <taxon>Eukaryota</taxon>
        <taxon>Fungi</taxon>
        <taxon>Dikarya</taxon>
        <taxon>Ascomycota</taxon>
        <taxon>Pezizomycotina</taxon>
        <taxon>Dothideomycetes</taxon>
        <taxon>Pleosporomycetidae</taxon>
        <taxon>Pleosporales</taxon>
        <taxon>Massarineae</taxon>
        <taxon>Lentitheciaceae</taxon>
        <taxon>Lentithecium</taxon>
    </lineage>
</organism>
<name>A0A6G1J4C4_9PLEO</name>
<gene>
    <name evidence="2" type="ORF">K458DRAFT_417439</name>
</gene>
<feature type="compositionally biased region" description="Polar residues" evidence="1">
    <location>
        <begin position="472"/>
        <end position="481"/>
    </location>
</feature>
<evidence type="ECO:0000256" key="1">
    <source>
        <dbReference type="SAM" id="MobiDB-lite"/>
    </source>
</evidence>
<sequence>MAPNDDSDRPEDNPFIAFRRFADAQVSAIINTVFTWPNTVPKVENRHVAAEHCILGTADKAQCEKLLELSTRINKLQREGRRLHQAGDQQQMLEKGEELMQLDRQAEALRQDIVDGVRETEADKRILLGRAFAEFPNELTNELIRLRDGGLDGSKRSDAPKKQVRIEFGDDAQTKQNELVERVANEKGQQWAWSWDWSFPRPFDHNDNTTEDATSSGRRCRRWHSRREDRQEQMEDRWDRFNRRMAELDRHLERFPGDSERPRRWWNISVGLPRPAQPPQPVTKDDIDVAQTTSRLSTVFDQVGDAIAEEVPRIFESPRYSPGVLEASKDLKRAGVDWRDAFEDLIRAEHGAPLIPADHLGAYQDASYDRWARRFNDPSYARAEFAQWVTASRGPPVDPNRNQRHSSGEGEEPSYEYGHDHEDQHDDPPTPKAKQGKWSDGMPETELDAYERLLGRPHAPGAATKEEGRPSVLSTLTTTERTVAPDGTVTTKVVLKKRFADGREESSETVHTQRGQETEAQQQDPWKAMQDAQSPPQQDTSRENKKKGSWFWSG</sequence>
<feature type="compositionally biased region" description="Basic and acidic residues" evidence="1">
    <location>
        <begin position="417"/>
        <end position="429"/>
    </location>
</feature>
<feature type="region of interest" description="Disordered" evidence="1">
    <location>
        <begin position="205"/>
        <end position="234"/>
    </location>
</feature>
<feature type="region of interest" description="Disordered" evidence="1">
    <location>
        <begin position="391"/>
        <end position="554"/>
    </location>
</feature>
<evidence type="ECO:0000313" key="3">
    <source>
        <dbReference type="Proteomes" id="UP000799291"/>
    </source>
</evidence>
<dbReference type="AlphaFoldDB" id="A0A6G1J4C4"/>
<accession>A0A6G1J4C4</accession>
<dbReference type="OrthoDB" id="4586300at2759"/>
<dbReference type="Proteomes" id="UP000799291">
    <property type="component" value="Unassembled WGS sequence"/>
</dbReference>
<feature type="compositionally biased region" description="Polar residues" evidence="1">
    <location>
        <begin position="509"/>
        <end position="524"/>
    </location>
</feature>
<protein>
    <submittedName>
        <fullName evidence="2">Uncharacterized protein</fullName>
    </submittedName>
</protein>
<keyword evidence="3" id="KW-1185">Reference proteome</keyword>
<evidence type="ECO:0000313" key="2">
    <source>
        <dbReference type="EMBL" id="KAF2685384.1"/>
    </source>
</evidence>
<feature type="compositionally biased region" description="Basic and acidic residues" evidence="1">
    <location>
        <begin position="498"/>
        <end position="508"/>
    </location>
</feature>
<reference evidence="2" key="1">
    <citation type="journal article" date="2020" name="Stud. Mycol.">
        <title>101 Dothideomycetes genomes: a test case for predicting lifestyles and emergence of pathogens.</title>
        <authorList>
            <person name="Haridas S."/>
            <person name="Albert R."/>
            <person name="Binder M."/>
            <person name="Bloem J."/>
            <person name="Labutti K."/>
            <person name="Salamov A."/>
            <person name="Andreopoulos B."/>
            <person name="Baker S."/>
            <person name="Barry K."/>
            <person name="Bills G."/>
            <person name="Bluhm B."/>
            <person name="Cannon C."/>
            <person name="Castanera R."/>
            <person name="Culley D."/>
            <person name="Daum C."/>
            <person name="Ezra D."/>
            <person name="Gonzalez J."/>
            <person name="Henrissat B."/>
            <person name="Kuo A."/>
            <person name="Liang C."/>
            <person name="Lipzen A."/>
            <person name="Lutzoni F."/>
            <person name="Magnuson J."/>
            <person name="Mondo S."/>
            <person name="Nolan M."/>
            <person name="Ohm R."/>
            <person name="Pangilinan J."/>
            <person name="Park H.-J."/>
            <person name="Ramirez L."/>
            <person name="Alfaro M."/>
            <person name="Sun H."/>
            <person name="Tritt A."/>
            <person name="Yoshinaga Y."/>
            <person name="Zwiers L.-H."/>
            <person name="Turgeon B."/>
            <person name="Goodwin S."/>
            <person name="Spatafora J."/>
            <person name="Crous P."/>
            <person name="Grigoriev I."/>
        </authorList>
    </citation>
    <scope>NUCLEOTIDE SEQUENCE</scope>
    <source>
        <strain evidence="2">CBS 122367</strain>
    </source>
</reference>
<dbReference type="EMBL" id="MU005579">
    <property type="protein sequence ID" value="KAF2685384.1"/>
    <property type="molecule type" value="Genomic_DNA"/>
</dbReference>